<organism evidence="1 2">
    <name type="scientific">Ensete ventricosum</name>
    <name type="common">Abyssinian banana</name>
    <name type="synonym">Musa ensete</name>
    <dbReference type="NCBI Taxonomy" id="4639"/>
    <lineage>
        <taxon>Eukaryota</taxon>
        <taxon>Viridiplantae</taxon>
        <taxon>Streptophyta</taxon>
        <taxon>Embryophyta</taxon>
        <taxon>Tracheophyta</taxon>
        <taxon>Spermatophyta</taxon>
        <taxon>Magnoliopsida</taxon>
        <taxon>Liliopsida</taxon>
        <taxon>Zingiberales</taxon>
        <taxon>Musaceae</taxon>
        <taxon>Ensete</taxon>
    </lineage>
</organism>
<accession>A0A427BC35</accession>
<proteinExistence type="predicted"/>
<dbReference type="EMBL" id="AMZH03000016">
    <property type="protein sequence ID" value="RRT86085.1"/>
    <property type="molecule type" value="Genomic_DNA"/>
</dbReference>
<gene>
    <name evidence="1" type="ORF">B296_00001431</name>
</gene>
<evidence type="ECO:0000313" key="2">
    <source>
        <dbReference type="Proteomes" id="UP000287651"/>
    </source>
</evidence>
<protein>
    <submittedName>
        <fullName evidence="1">Uncharacterized protein</fullName>
    </submittedName>
</protein>
<name>A0A427BC35_ENSVE</name>
<reference evidence="1 2" key="1">
    <citation type="journal article" date="2014" name="Agronomy (Basel)">
        <title>A Draft Genome Sequence for Ensete ventricosum, the Drought-Tolerant Tree Against Hunger.</title>
        <authorList>
            <person name="Harrison J."/>
            <person name="Moore K.A."/>
            <person name="Paszkiewicz K."/>
            <person name="Jones T."/>
            <person name="Grant M."/>
            <person name="Ambacheew D."/>
            <person name="Muzemil S."/>
            <person name="Studholme D.J."/>
        </authorList>
    </citation>
    <scope>NUCLEOTIDE SEQUENCE [LARGE SCALE GENOMIC DNA]</scope>
</reference>
<dbReference type="AlphaFoldDB" id="A0A427BC35"/>
<sequence length="98" mass="10949">MGLRDSNRLRSRACGDADGDYSLYRCETPADLEVRFSATEFGTSFRNAGGGSFSAQPLIFLLVADFSSKTCIFVLSASSYYVLLRERFVSKFRICSYI</sequence>
<dbReference type="Proteomes" id="UP000287651">
    <property type="component" value="Unassembled WGS sequence"/>
</dbReference>
<evidence type="ECO:0000313" key="1">
    <source>
        <dbReference type="EMBL" id="RRT86085.1"/>
    </source>
</evidence>
<comment type="caution">
    <text evidence="1">The sequence shown here is derived from an EMBL/GenBank/DDBJ whole genome shotgun (WGS) entry which is preliminary data.</text>
</comment>